<comment type="similarity">
    <text evidence="3">Belongs to the UDP-glucose/GDP-mannose dehydrogenase family.</text>
</comment>
<dbReference type="PANTHER" id="PTHR43491">
    <property type="entry name" value="UDP-N-ACETYL-D-MANNOSAMINE DEHYDROGENASE"/>
    <property type="match status" value="1"/>
</dbReference>
<dbReference type="PIRSF" id="PIRSF500136">
    <property type="entry name" value="UDP_ManNAc_DH"/>
    <property type="match status" value="1"/>
</dbReference>
<dbReference type="GO" id="GO:0051287">
    <property type="term" value="F:NAD binding"/>
    <property type="evidence" value="ECO:0007669"/>
    <property type="project" value="InterPro"/>
</dbReference>
<dbReference type="EC" id="1.1.1.136" evidence="5"/>
<dbReference type="Pfam" id="PF03721">
    <property type="entry name" value="UDPG_MGDP_dh_N"/>
    <property type="match status" value="1"/>
</dbReference>
<dbReference type="GO" id="GO:0000271">
    <property type="term" value="P:polysaccharide biosynthetic process"/>
    <property type="evidence" value="ECO:0007669"/>
    <property type="project" value="InterPro"/>
</dbReference>
<dbReference type="GO" id="GO:0016628">
    <property type="term" value="F:oxidoreductase activity, acting on the CH-CH group of donors, NAD or NADP as acceptor"/>
    <property type="evidence" value="ECO:0007669"/>
    <property type="project" value="InterPro"/>
</dbReference>
<name>A0AAE3VQA8_9HYPH</name>
<dbReference type="InterPro" id="IPR036220">
    <property type="entry name" value="UDP-Glc/GDP-Man_DH_C_sf"/>
</dbReference>
<dbReference type="SUPFAM" id="SSF48179">
    <property type="entry name" value="6-phosphogluconate dehydrogenase C-terminal domain-like"/>
    <property type="match status" value="1"/>
</dbReference>
<proteinExistence type="inferred from homology"/>
<dbReference type="NCBIfam" id="TIGR03026">
    <property type="entry name" value="NDP-sugDHase"/>
    <property type="match status" value="1"/>
</dbReference>
<organism evidence="5 6">
    <name type="scientific">Amorphus orientalis</name>
    <dbReference type="NCBI Taxonomy" id="649198"/>
    <lineage>
        <taxon>Bacteria</taxon>
        <taxon>Pseudomonadati</taxon>
        <taxon>Pseudomonadota</taxon>
        <taxon>Alphaproteobacteria</taxon>
        <taxon>Hyphomicrobiales</taxon>
        <taxon>Amorphaceae</taxon>
        <taxon>Amorphus</taxon>
    </lineage>
</organism>
<evidence type="ECO:0000313" key="6">
    <source>
        <dbReference type="Proteomes" id="UP001229244"/>
    </source>
</evidence>
<dbReference type="InterPro" id="IPR014026">
    <property type="entry name" value="UDP-Glc/GDP-Man_DH_dimer"/>
</dbReference>
<dbReference type="InterPro" id="IPR017476">
    <property type="entry name" value="UDP-Glc/GDP-Man"/>
</dbReference>
<dbReference type="InterPro" id="IPR014027">
    <property type="entry name" value="UDP-Glc/GDP-Man_DH_C"/>
</dbReference>
<dbReference type="Pfam" id="PF00984">
    <property type="entry name" value="UDPG_MGDP_dh"/>
    <property type="match status" value="1"/>
</dbReference>
<dbReference type="Gene3D" id="3.40.50.720">
    <property type="entry name" value="NAD(P)-binding Rossmann-like Domain"/>
    <property type="match status" value="2"/>
</dbReference>
<keyword evidence="6" id="KW-1185">Reference proteome</keyword>
<sequence length="456" mass="50389">MRSPHDIAEAGNSLKSPDFGLAEKLKSKTARVGVIGLGYVGLPLLIALDRAGFPTFGFEIDQSKIDALFRGESYIRTVKHEAVQQLIAGQRFVGTTDEKRLVEADVLIMCVPTPLNRYREPDLSYVVSTAEMIGRNLRPGQLICFESTTYPGSSAEDVIPALETSGLKASEDFFFVYSPEREDPGNIAFETATIPKVVGADDDISRELGVLLYGNTVEQVVPVSNTKTAEAVKLTENIYRAVNIALVNELKIIYDRMGLDIWEVIDAAKTKPFGFTAFYPGPGLGGHCIPVDPFYLTWKAREFGLHTRFIELSGEINRSMPHFVVARAVEALSRHRKQSLAGANILLIGLAYKKNVDDIRESPSLELFEMLEHGGAIVEFHDSYMPTIPSTREHARLAGRKSVEWDAETLKRFDLAILATDHDGMDWQLLVDNVPVIVDTRNALASYSGNAEILKA</sequence>
<accession>A0AAE3VQA8</accession>
<keyword evidence="1 5" id="KW-0560">Oxidoreductase</keyword>
<dbReference type="AlphaFoldDB" id="A0AAE3VQA8"/>
<dbReference type="Proteomes" id="UP001229244">
    <property type="component" value="Unassembled WGS sequence"/>
</dbReference>
<evidence type="ECO:0000256" key="1">
    <source>
        <dbReference type="ARBA" id="ARBA00023002"/>
    </source>
</evidence>
<feature type="domain" description="UDP-glucose/GDP-mannose dehydrogenase C-terminal" evidence="4">
    <location>
        <begin position="346"/>
        <end position="446"/>
    </location>
</feature>
<evidence type="ECO:0000313" key="5">
    <source>
        <dbReference type="EMBL" id="MDQ0316205.1"/>
    </source>
</evidence>
<protein>
    <submittedName>
        <fullName evidence="5">UDP-N-acetyl-D-glucosamine dehydrogenase</fullName>
        <ecNumber evidence="5">1.1.1.136</ecNumber>
    </submittedName>
</protein>
<dbReference type="InterPro" id="IPR001732">
    <property type="entry name" value="UDP-Glc/GDP-Man_DH_N"/>
</dbReference>
<evidence type="ECO:0000256" key="2">
    <source>
        <dbReference type="ARBA" id="ARBA00023027"/>
    </source>
</evidence>
<dbReference type="Pfam" id="PF03720">
    <property type="entry name" value="UDPG_MGDP_dh_C"/>
    <property type="match status" value="1"/>
</dbReference>
<dbReference type="SMART" id="SM00984">
    <property type="entry name" value="UDPG_MGDP_dh_C"/>
    <property type="match status" value="1"/>
</dbReference>
<dbReference type="InterPro" id="IPR028359">
    <property type="entry name" value="UDP_ManNAc/GlcNAc_DH"/>
</dbReference>
<evidence type="ECO:0000259" key="4">
    <source>
        <dbReference type="SMART" id="SM00984"/>
    </source>
</evidence>
<dbReference type="GO" id="GO:0047004">
    <property type="term" value="F:UDP-N-acetylglucosamine 6-dehydrogenase activity"/>
    <property type="evidence" value="ECO:0007669"/>
    <property type="project" value="UniProtKB-EC"/>
</dbReference>
<keyword evidence="2" id="KW-0520">NAD</keyword>
<gene>
    <name evidence="5" type="ORF">J2S73_002662</name>
</gene>
<dbReference type="InterPro" id="IPR008927">
    <property type="entry name" value="6-PGluconate_DH-like_C_sf"/>
</dbReference>
<comment type="caution">
    <text evidence="5">The sequence shown here is derived from an EMBL/GenBank/DDBJ whole genome shotgun (WGS) entry which is preliminary data.</text>
</comment>
<dbReference type="EMBL" id="JAUSUL010000002">
    <property type="protein sequence ID" value="MDQ0316205.1"/>
    <property type="molecule type" value="Genomic_DNA"/>
</dbReference>
<reference evidence="5" key="1">
    <citation type="submission" date="2023-07" db="EMBL/GenBank/DDBJ databases">
        <title>Genomic Encyclopedia of Type Strains, Phase IV (KMG-IV): sequencing the most valuable type-strain genomes for metagenomic binning, comparative biology and taxonomic classification.</title>
        <authorList>
            <person name="Goeker M."/>
        </authorList>
    </citation>
    <scope>NUCLEOTIDE SEQUENCE</scope>
    <source>
        <strain evidence="5">DSM 21202</strain>
    </source>
</reference>
<dbReference type="SUPFAM" id="SSF52413">
    <property type="entry name" value="UDP-glucose/GDP-mannose dehydrogenase C-terminal domain"/>
    <property type="match status" value="1"/>
</dbReference>
<dbReference type="PANTHER" id="PTHR43491:SF1">
    <property type="entry name" value="UDP-N-ACETYL-D-MANNOSAMINE DEHYDROGENASE"/>
    <property type="match status" value="1"/>
</dbReference>
<dbReference type="RefSeq" id="WP_306886033.1">
    <property type="nucleotide sequence ID" value="NZ_JAUSUL010000002.1"/>
</dbReference>
<dbReference type="SUPFAM" id="SSF51735">
    <property type="entry name" value="NAD(P)-binding Rossmann-fold domains"/>
    <property type="match status" value="1"/>
</dbReference>
<dbReference type="InterPro" id="IPR036291">
    <property type="entry name" value="NAD(P)-bd_dom_sf"/>
</dbReference>
<dbReference type="PIRSF" id="PIRSF000124">
    <property type="entry name" value="UDPglc_GDPman_dh"/>
    <property type="match status" value="1"/>
</dbReference>
<evidence type="ECO:0000256" key="3">
    <source>
        <dbReference type="PIRNR" id="PIRNR000124"/>
    </source>
</evidence>